<reference evidence="1" key="1">
    <citation type="submission" date="2022-03" db="EMBL/GenBank/DDBJ databases">
        <title>Description of Abyssus ytuae gen. nov., sp. nov., a novel member of the family Flavobacteriaceae isolated from the sediment of Mariana Trench.</title>
        <authorList>
            <person name="Zhang J."/>
            <person name="Xu X."/>
        </authorList>
    </citation>
    <scope>NUCLEOTIDE SEQUENCE</scope>
    <source>
        <strain evidence="1">MT3330</strain>
    </source>
</reference>
<gene>
    <name evidence="1" type="ORF">MQE35_09585</name>
</gene>
<dbReference type="Proteomes" id="UP000831290">
    <property type="component" value="Chromosome"/>
</dbReference>
<dbReference type="KEGG" id="fbm:MQE35_09585"/>
<keyword evidence="2" id="KW-1185">Reference proteome</keyword>
<evidence type="ECO:0000313" key="1">
    <source>
        <dbReference type="EMBL" id="UOB15991.1"/>
    </source>
</evidence>
<dbReference type="InterPro" id="IPR021428">
    <property type="entry name" value="DUF3078"/>
</dbReference>
<dbReference type="AlphaFoldDB" id="A0A9E6ZSR1"/>
<accession>A0A9E6ZSR1</accession>
<organism evidence="1 2">
    <name type="scientific">Abyssalbus ytuae</name>
    <dbReference type="NCBI Taxonomy" id="2926907"/>
    <lineage>
        <taxon>Bacteria</taxon>
        <taxon>Pseudomonadati</taxon>
        <taxon>Bacteroidota</taxon>
        <taxon>Flavobacteriia</taxon>
        <taxon>Flavobacteriales</taxon>
        <taxon>Flavobacteriaceae</taxon>
        <taxon>Abyssalbus</taxon>
    </lineage>
</organism>
<proteinExistence type="predicted"/>
<dbReference type="EMBL" id="CP094358">
    <property type="protein sequence ID" value="UOB15991.1"/>
    <property type="molecule type" value="Genomic_DNA"/>
</dbReference>
<dbReference type="RefSeq" id="WP_255841138.1">
    <property type="nucleotide sequence ID" value="NZ_CP094358.1"/>
</dbReference>
<protein>
    <submittedName>
        <fullName evidence="1">DUF3078 domain-containing protein</fullName>
    </submittedName>
</protein>
<evidence type="ECO:0000313" key="2">
    <source>
        <dbReference type="Proteomes" id="UP000831290"/>
    </source>
</evidence>
<sequence>MKHKVFYLFLFFLNLAISQKNESEIVNRISSPKIPLIVKKDTLDLAKVLDTVIPDKPVAPRWKKTNKTGLNINEVAFVNWNAGGNNSVTAIANANFRRQYKFKDILWNSEMLLSYGLNSQEGQKIRKTQDNIQVTSSFGYKTKELSSWYFSGKTSFQTQFSNGYNYPNRDVPISRFMAPGYLFLGIGSEYSPSEKDFNLYISPVTLKSTFVLDQNLADQGSFGVEAAEYDNDGNRIKKGKNVRSELGFLVTSLWLSEIYKNMFFSNRVSLYSDYLNSFGNVDVDWEMNLELKFNQYIAANVGAHLRYDNDVKFKELVIEENETVAYSPRLQFKQLFGIGLVYNF</sequence>
<name>A0A9E6ZSR1_9FLAO</name>
<dbReference type="Pfam" id="PF11276">
    <property type="entry name" value="DUF3078"/>
    <property type="match status" value="1"/>
</dbReference>